<dbReference type="AlphaFoldDB" id="A0A067CWU9"/>
<feature type="chain" id="PRO_5001634982" description="Apple domain-containing protein" evidence="1">
    <location>
        <begin position="17"/>
        <end position="330"/>
    </location>
</feature>
<dbReference type="InterPro" id="IPR001938">
    <property type="entry name" value="Thaumatin"/>
</dbReference>
<evidence type="ECO:0000256" key="1">
    <source>
        <dbReference type="SAM" id="SignalP"/>
    </source>
</evidence>
<evidence type="ECO:0008006" key="4">
    <source>
        <dbReference type="Google" id="ProtNLM"/>
    </source>
</evidence>
<dbReference type="SMART" id="SM00205">
    <property type="entry name" value="THN"/>
    <property type="match status" value="1"/>
</dbReference>
<keyword evidence="3" id="KW-1185">Reference proteome</keyword>
<dbReference type="OMA" id="ANTCTQY"/>
<sequence length="330" mass="34964">MLRLSTLALAAAAVSGFEMTFTNKCSYTINLKAAFGRFVCDIAPGAANTCTQYIGAGQQGIFKHTSADDVNLIEYSTINSNGMNFVWYDVSNIPPMPGNCNSYENCKQVTGKKGFNVPVYVTPTTNAGSGSCRELRVTAPDSADAYLFPADNTKTHACPMNTKFTVTFCPEGGSGGNPSTSFQKVDNTDFYGNDIGRFQVWGDANAKASACGSGCKANGQCVGFAVSGDFCYLKNALANKYWSNGVIGGIMSGNGKCAATQWNTDFYGNDIERKQVWGNAGERSGQCCNHCNGVANCAGYTVNGDWCYLKSSVGSPSWSGSAYSGRRASA</sequence>
<feature type="signal peptide" evidence="1">
    <location>
        <begin position="1"/>
        <end position="16"/>
    </location>
</feature>
<dbReference type="RefSeq" id="XP_012195718.1">
    <property type="nucleotide sequence ID" value="XM_012340328.1"/>
</dbReference>
<dbReference type="OrthoDB" id="73635at2759"/>
<organism evidence="2 3">
    <name type="scientific">Saprolegnia parasitica (strain CBS 223.65)</name>
    <dbReference type="NCBI Taxonomy" id="695850"/>
    <lineage>
        <taxon>Eukaryota</taxon>
        <taxon>Sar</taxon>
        <taxon>Stramenopiles</taxon>
        <taxon>Oomycota</taxon>
        <taxon>Saprolegniomycetes</taxon>
        <taxon>Saprolegniales</taxon>
        <taxon>Saprolegniaceae</taxon>
        <taxon>Saprolegnia</taxon>
    </lineage>
</organism>
<dbReference type="PANTHER" id="PTHR31737:SF2">
    <property type="entry name" value="PROTEIN TOS1"/>
    <property type="match status" value="1"/>
</dbReference>
<dbReference type="InterPro" id="IPR037176">
    <property type="entry name" value="Osmotin/thaumatin-like_sf"/>
</dbReference>
<keyword evidence="1" id="KW-0732">Signal</keyword>
<name>A0A067CWU9_SAPPC</name>
<dbReference type="KEGG" id="spar:SPRG_19306"/>
<dbReference type="GeneID" id="24140719"/>
<dbReference type="SUPFAM" id="SSF49870">
    <property type="entry name" value="Osmotin, thaumatin-like protein"/>
    <property type="match status" value="1"/>
</dbReference>
<reference evidence="2 3" key="1">
    <citation type="journal article" date="2013" name="PLoS Genet.">
        <title>Distinctive expansion of potential virulence genes in the genome of the oomycete fish pathogen Saprolegnia parasitica.</title>
        <authorList>
            <person name="Jiang R.H."/>
            <person name="de Bruijn I."/>
            <person name="Haas B.J."/>
            <person name="Belmonte R."/>
            <person name="Lobach L."/>
            <person name="Christie J."/>
            <person name="van den Ackerveken G."/>
            <person name="Bottin A."/>
            <person name="Bulone V."/>
            <person name="Diaz-Moreno S.M."/>
            <person name="Dumas B."/>
            <person name="Fan L."/>
            <person name="Gaulin E."/>
            <person name="Govers F."/>
            <person name="Grenville-Briggs L.J."/>
            <person name="Horner N.R."/>
            <person name="Levin J.Z."/>
            <person name="Mammella M."/>
            <person name="Meijer H.J."/>
            <person name="Morris P."/>
            <person name="Nusbaum C."/>
            <person name="Oome S."/>
            <person name="Phillips A.J."/>
            <person name="van Rooyen D."/>
            <person name="Rzeszutek E."/>
            <person name="Saraiva M."/>
            <person name="Secombes C.J."/>
            <person name="Seidl M.F."/>
            <person name="Snel B."/>
            <person name="Stassen J.H."/>
            <person name="Sykes S."/>
            <person name="Tripathy S."/>
            <person name="van den Berg H."/>
            <person name="Vega-Arreguin J.C."/>
            <person name="Wawra S."/>
            <person name="Young S.K."/>
            <person name="Zeng Q."/>
            <person name="Dieguez-Uribeondo J."/>
            <person name="Russ C."/>
            <person name="Tyler B.M."/>
            <person name="van West P."/>
        </authorList>
    </citation>
    <scope>NUCLEOTIDE SEQUENCE [LARGE SCALE GENOMIC DNA]</scope>
    <source>
        <strain evidence="2 3">CBS 223.65</strain>
    </source>
</reference>
<evidence type="ECO:0000313" key="3">
    <source>
        <dbReference type="Proteomes" id="UP000030745"/>
    </source>
</evidence>
<proteinExistence type="predicted"/>
<evidence type="ECO:0000313" key="2">
    <source>
        <dbReference type="EMBL" id="KDO33695.1"/>
    </source>
</evidence>
<accession>A0A067CWU9</accession>
<dbReference type="VEuPathDB" id="FungiDB:SPRG_19306"/>
<dbReference type="Proteomes" id="UP000030745">
    <property type="component" value="Unassembled WGS sequence"/>
</dbReference>
<dbReference type="Gene3D" id="3.50.4.10">
    <property type="entry name" value="Hepatocyte Growth Factor"/>
    <property type="match status" value="2"/>
</dbReference>
<gene>
    <name evidence="2" type="ORF">SPRG_19306</name>
</gene>
<protein>
    <recommendedName>
        <fullName evidence="4">Apple domain-containing protein</fullName>
    </recommendedName>
</protein>
<dbReference type="PANTHER" id="PTHR31737">
    <property type="entry name" value="PROTEIN TOS1"/>
    <property type="match status" value="1"/>
</dbReference>
<dbReference type="EMBL" id="KK583192">
    <property type="protein sequence ID" value="KDO33695.1"/>
    <property type="molecule type" value="Genomic_DNA"/>
</dbReference>